<evidence type="ECO:0000313" key="2">
    <source>
        <dbReference type="EMBL" id="MFC6592627.1"/>
    </source>
</evidence>
<dbReference type="RefSeq" id="WP_380083746.1">
    <property type="nucleotide sequence ID" value="NZ_JBHSWD010000002.1"/>
</dbReference>
<feature type="domain" description="DUF58" evidence="1">
    <location>
        <begin position="174"/>
        <end position="314"/>
    </location>
</feature>
<dbReference type="PANTHER" id="PTHR34351">
    <property type="entry name" value="SLR1927 PROTEIN-RELATED"/>
    <property type="match status" value="1"/>
</dbReference>
<reference evidence="3" key="1">
    <citation type="journal article" date="2019" name="Int. J. Syst. Evol. Microbiol.">
        <title>The Global Catalogue of Microorganisms (GCM) 10K type strain sequencing project: providing services to taxonomists for standard genome sequencing and annotation.</title>
        <authorList>
            <consortium name="The Broad Institute Genomics Platform"/>
            <consortium name="The Broad Institute Genome Sequencing Center for Infectious Disease"/>
            <person name="Wu L."/>
            <person name="Ma J."/>
        </authorList>
    </citation>
    <scope>NUCLEOTIDE SEQUENCE [LARGE SCALE GENOMIC DNA]</scope>
    <source>
        <strain evidence="3">CGMCC 1.15772</strain>
    </source>
</reference>
<dbReference type="EMBL" id="JBHSWD010000002">
    <property type="protein sequence ID" value="MFC6592627.1"/>
    <property type="molecule type" value="Genomic_DNA"/>
</dbReference>
<dbReference type="Pfam" id="PF01882">
    <property type="entry name" value="DUF58"/>
    <property type="match status" value="1"/>
</dbReference>
<keyword evidence="3" id="KW-1185">Reference proteome</keyword>
<dbReference type="InterPro" id="IPR002881">
    <property type="entry name" value="DUF58"/>
</dbReference>
<organism evidence="2 3">
    <name type="scientific">Deinococcus lacus</name>
    <dbReference type="NCBI Taxonomy" id="392561"/>
    <lineage>
        <taxon>Bacteria</taxon>
        <taxon>Thermotogati</taxon>
        <taxon>Deinococcota</taxon>
        <taxon>Deinococci</taxon>
        <taxon>Deinococcales</taxon>
        <taxon>Deinococcaceae</taxon>
        <taxon>Deinococcus</taxon>
    </lineage>
</organism>
<gene>
    <name evidence="2" type="ORF">ACFP81_11915</name>
</gene>
<evidence type="ECO:0000259" key="1">
    <source>
        <dbReference type="Pfam" id="PF01882"/>
    </source>
</evidence>
<proteinExistence type="predicted"/>
<sequence>MPSAVLLTLLAWALFLALCAGGLWWLYRRPPQVTLHRSVAPAGRSGQTLPLEVRAEISARWPTRVILLDPVPRGLISSHALQLGGLLYGESCHTLTADLSLMRRGIYNWDTATLRWADPLGLFWHSAQLTVPLQVAVYPESHGLFLPELLRPLLSEGQWARDHGLSDPLSLRGVRPYVLGDPLRQIHWPLSARALSLPTGAAVPVVREPEKMASSSVTLYLDTSGTEVYLESAVRLVASLAAQAWADGLAVALATSAGTSTPLGRGPQARRALLTALAGLTPDYSPPALRPPRTGTNLLVVTQQAPPALVRQTLEARVTASRAALIALPEGFYLEPGERPRKQWIGVPDTVRALEQQAGVLAERGVLAFVLRGNQSVLRLHR</sequence>
<comment type="caution">
    <text evidence="2">The sequence shown here is derived from an EMBL/GenBank/DDBJ whole genome shotgun (WGS) entry which is preliminary data.</text>
</comment>
<dbReference type="Proteomes" id="UP001596297">
    <property type="component" value="Unassembled WGS sequence"/>
</dbReference>
<name>A0ABW1YE35_9DEIO</name>
<evidence type="ECO:0000313" key="3">
    <source>
        <dbReference type="Proteomes" id="UP001596297"/>
    </source>
</evidence>
<protein>
    <submittedName>
        <fullName evidence="2">DUF58 domain-containing protein</fullName>
    </submittedName>
</protein>
<dbReference type="PANTHER" id="PTHR34351:SF1">
    <property type="entry name" value="SLR1927 PROTEIN"/>
    <property type="match status" value="1"/>
</dbReference>
<accession>A0ABW1YE35</accession>